<dbReference type="InterPro" id="IPR006151">
    <property type="entry name" value="Shikm_DH/Glu-tRNA_Rdtase"/>
</dbReference>
<dbReference type="Gene3D" id="3.40.50.720">
    <property type="entry name" value="NAD(P)-binding Rossmann-like Domain"/>
    <property type="match status" value="1"/>
</dbReference>
<dbReference type="PANTHER" id="PTHR21089:SF1">
    <property type="entry name" value="BIFUNCTIONAL 3-DEHYDROQUINATE DEHYDRATASE_SHIKIMATE DEHYDROGENASE, CHLOROPLASTIC"/>
    <property type="match status" value="1"/>
</dbReference>
<proteinExistence type="predicted"/>
<feature type="domain" description="Quinate/shikimate 5-dehydrogenase/glutamyl-tRNA reductase" evidence="7">
    <location>
        <begin position="117"/>
        <end position="167"/>
    </location>
</feature>
<comment type="catalytic activity">
    <reaction evidence="6">
        <text>shikimate + NADP(+) = 3-dehydroshikimate + NADPH + H(+)</text>
        <dbReference type="Rhea" id="RHEA:17737"/>
        <dbReference type="ChEBI" id="CHEBI:15378"/>
        <dbReference type="ChEBI" id="CHEBI:16630"/>
        <dbReference type="ChEBI" id="CHEBI:36208"/>
        <dbReference type="ChEBI" id="CHEBI:57783"/>
        <dbReference type="ChEBI" id="CHEBI:58349"/>
        <dbReference type="EC" id="1.1.1.25"/>
    </reaction>
</comment>
<dbReference type="Pfam" id="PF01488">
    <property type="entry name" value="Shikimate_DH"/>
    <property type="match status" value="1"/>
</dbReference>
<feature type="domain" description="SDH C-terminal" evidence="9">
    <location>
        <begin position="241"/>
        <end position="270"/>
    </location>
</feature>
<evidence type="ECO:0000256" key="2">
    <source>
        <dbReference type="ARBA" id="ARBA00012962"/>
    </source>
</evidence>
<dbReference type="Proteomes" id="UP000003688">
    <property type="component" value="Unassembled WGS sequence"/>
</dbReference>
<evidence type="ECO:0000256" key="3">
    <source>
        <dbReference type="ARBA" id="ARBA00022857"/>
    </source>
</evidence>
<dbReference type="PANTHER" id="PTHR21089">
    <property type="entry name" value="SHIKIMATE DEHYDROGENASE"/>
    <property type="match status" value="1"/>
</dbReference>
<comment type="caution">
    <text evidence="10">The sequence shown here is derived from an EMBL/GenBank/DDBJ whole genome shotgun (WGS) entry which is preliminary data.</text>
</comment>
<dbReference type="SUPFAM" id="SSF51735">
    <property type="entry name" value="NAD(P)-binding Rossmann-fold domains"/>
    <property type="match status" value="1"/>
</dbReference>
<keyword evidence="11" id="KW-1185">Reference proteome</keyword>
<dbReference type="Gene3D" id="3.40.50.10860">
    <property type="entry name" value="Leucine Dehydrogenase, chain A, domain 1"/>
    <property type="match status" value="1"/>
</dbReference>
<protein>
    <recommendedName>
        <fullName evidence="2">shikimate dehydrogenase (NADP(+))</fullName>
        <ecNumber evidence="2">1.1.1.25</ecNumber>
    </recommendedName>
</protein>
<dbReference type="EC" id="1.1.1.25" evidence="2"/>
<evidence type="ECO:0000256" key="1">
    <source>
        <dbReference type="ARBA" id="ARBA00004871"/>
    </source>
</evidence>
<keyword evidence="5" id="KW-0028">Amino-acid biosynthesis</keyword>
<evidence type="ECO:0000313" key="11">
    <source>
        <dbReference type="Proteomes" id="UP000003688"/>
    </source>
</evidence>
<gene>
    <name evidence="10" type="ORF">Cflav_PD3945</name>
</gene>
<keyword evidence="4" id="KW-0560">Oxidoreductase</keyword>
<keyword evidence="3" id="KW-0521">NADP</keyword>
<dbReference type="AlphaFoldDB" id="B9XG66"/>
<accession>B9XG66</accession>
<comment type="pathway">
    <text evidence="1">Metabolic intermediate biosynthesis; chorismate biosynthesis; chorismate from D-erythrose 4-phosphate and phosphoenolpyruvate: step 4/7.</text>
</comment>
<evidence type="ECO:0000259" key="7">
    <source>
        <dbReference type="Pfam" id="PF01488"/>
    </source>
</evidence>
<keyword evidence="5" id="KW-0057">Aromatic amino acid biosynthesis</keyword>
<organism evidence="10 11">
    <name type="scientific">Pedosphaera parvula (strain Ellin514)</name>
    <dbReference type="NCBI Taxonomy" id="320771"/>
    <lineage>
        <taxon>Bacteria</taxon>
        <taxon>Pseudomonadati</taxon>
        <taxon>Verrucomicrobiota</taxon>
        <taxon>Pedosphaerae</taxon>
        <taxon>Pedosphaerales</taxon>
        <taxon>Pedosphaeraceae</taxon>
        <taxon>Pedosphaera</taxon>
    </lineage>
</organism>
<dbReference type="GO" id="GO:0009423">
    <property type="term" value="P:chorismate biosynthetic process"/>
    <property type="evidence" value="ECO:0007669"/>
    <property type="project" value="UniProtKB-UniPathway"/>
</dbReference>
<dbReference type="STRING" id="320771.Cflav_PD3945"/>
<dbReference type="UniPathway" id="UPA00053">
    <property type="reaction ID" value="UER00087"/>
</dbReference>
<evidence type="ECO:0000259" key="8">
    <source>
        <dbReference type="Pfam" id="PF08501"/>
    </source>
</evidence>
<name>B9XG66_PEDPL</name>
<sequence>MQNAGIATLGLNWCYIAHEVHPDHLRDAIQGAKAMKYMGLNLTVPHKLLAMEMVDVLDESARIWGAVNTIRFEAQDLDGQWKPLVHFGDSIPEKIRTRGFNTDADAITRSLREDLGMNLAGAKVLLLGAGGAGRVAALKLAAEKVAELYLVNRTSSKAEIIAAEIKRLFPQIRVAVGYPAGSIDLVLNATSLGLRPGDASPLDEKKFSLRNASAAYDMIYRPAETPFLKAAKEAGCRVANGLGMLLYQGAKALEIWTGQKAPVEVMRAALVKNIYGN</sequence>
<dbReference type="GO" id="GO:0009073">
    <property type="term" value="P:aromatic amino acid family biosynthetic process"/>
    <property type="evidence" value="ECO:0007669"/>
    <property type="project" value="UniProtKB-KW"/>
</dbReference>
<dbReference type="InterPro" id="IPR013708">
    <property type="entry name" value="Shikimate_DH-bd_N"/>
</dbReference>
<dbReference type="OrthoDB" id="9792692at2"/>
<evidence type="ECO:0000313" key="10">
    <source>
        <dbReference type="EMBL" id="EEF61228.1"/>
    </source>
</evidence>
<feature type="domain" description="Shikimate dehydrogenase substrate binding N-terminal" evidence="8">
    <location>
        <begin position="1"/>
        <end position="70"/>
    </location>
</feature>
<dbReference type="InterPro" id="IPR036291">
    <property type="entry name" value="NAD(P)-bd_dom_sf"/>
</dbReference>
<dbReference type="Pfam" id="PF18317">
    <property type="entry name" value="SDH_C"/>
    <property type="match status" value="1"/>
</dbReference>
<dbReference type="GO" id="GO:0019632">
    <property type="term" value="P:shikimate metabolic process"/>
    <property type="evidence" value="ECO:0007669"/>
    <property type="project" value="TreeGrafter"/>
</dbReference>
<dbReference type="CDD" id="cd01065">
    <property type="entry name" value="NAD_bind_Shikimate_DH"/>
    <property type="match status" value="1"/>
</dbReference>
<evidence type="ECO:0000256" key="4">
    <source>
        <dbReference type="ARBA" id="ARBA00023002"/>
    </source>
</evidence>
<dbReference type="InterPro" id="IPR046346">
    <property type="entry name" value="Aminoacid_DH-like_N_sf"/>
</dbReference>
<reference evidence="10 11" key="1">
    <citation type="journal article" date="2011" name="J. Bacteriol.">
        <title>Genome sequence of 'Pedosphaera parvula' Ellin514, an aerobic Verrucomicrobial isolate from pasture soil.</title>
        <authorList>
            <person name="Kant R."/>
            <person name="van Passel M.W."/>
            <person name="Sangwan P."/>
            <person name="Palva A."/>
            <person name="Lucas S."/>
            <person name="Copeland A."/>
            <person name="Lapidus A."/>
            <person name="Glavina Del Rio T."/>
            <person name="Dalin E."/>
            <person name="Tice H."/>
            <person name="Bruce D."/>
            <person name="Goodwin L."/>
            <person name="Pitluck S."/>
            <person name="Chertkov O."/>
            <person name="Larimer F.W."/>
            <person name="Land M.L."/>
            <person name="Hauser L."/>
            <person name="Brettin T.S."/>
            <person name="Detter J.C."/>
            <person name="Han S."/>
            <person name="de Vos W.M."/>
            <person name="Janssen P.H."/>
            <person name="Smidt H."/>
        </authorList>
    </citation>
    <scope>NUCLEOTIDE SEQUENCE [LARGE SCALE GENOMIC DNA]</scope>
    <source>
        <strain evidence="10 11">Ellin514</strain>
    </source>
</reference>
<dbReference type="Pfam" id="PF08501">
    <property type="entry name" value="Shikimate_dh_N"/>
    <property type="match status" value="1"/>
</dbReference>
<dbReference type="SUPFAM" id="SSF53223">
    <property type="entry name" value="Aminoacid dehydrogenase-like, N-terminal domain"/>
    <property type="match status" value="1"/>
</dbReference>
<dbReference type="GO" id="GO:0004764">
    <property type="term" value="F:shikimate 3-dehydrogenase (NADP+) activity"/>
    <property type="evidence" value="ECO:0007669"/>
    <property type="project" value="UniProtKB-EC"/>
</dbReference>
<dbReference type="EMBL" id="ABOX02000011">
    <property type="protein sequence ID" value="EEF61228.1"/>
    <property type="molecule type" value="Genomic_DNA"/>
</dbReference>
<evidence type="ECO:0000256" key="5">
    <source>
        <dbReference type="ARBA" id="ARBA00023141"/>
    </source>
</evidence>
<evidence type="ECO:0000256" key="6">
    <source>
        <dbReference type="ARBA" id="ARBA00049442"/>
    </source>
</evidence>
<dbReference type="InterPro" id="IPR022893">
    <property type="entry name" value="Shikimate_DH_fam"/>
</dbReference>
<evidence type="ECO:0000259" key="9">
    <source>
        <dbReference type="Pfam" id="PF18317"/>
    </source>
</evidence>
<dbReference type="InterPro" id="IPR041121">
    <property type="entry name" value="SDH_C"/>
</dbReference>